<dbReference type="Proteomes" id="UP000324781">
    <property type="component" value="Unassembled WGS sequence"/>
</dbReference>
<keyword evidence="1" id="KW-0694">RNA-binding</keyword>
<dbReference type="OrthoDB" id="9768127at2"/>
<feature type="compositionally biased region" description="Acidic residues" evidence="2">
    <location>
        <begin position="620"/>
        <end position="636"/>
    </location>
</feature>
<gene>
    <name evidence="4" type="ORF">SAMN05444373_100773</name>
</gene>
<dbReference type="SMART" id="SM00842">
    <property type="entry name" value="FtsA"/>
    <property type="match status" value="1"/>
</dbReference>
<proteinExistence type="predicted"/>
<dbReference type="PANTHER" id="PTHR32432">
    <property type="entry name" value="CELL DIVISION PROTEIN FTSA-RELATED"/>
    <property type="match status" value="1"/>
</dbReference>
<keyword evidence="4" id="KW-0131">Cell cycle</keyword>
<dbReference type="InterPro" id="IPR003494">
    <property type="entry name" value="SHS2_FtsA"/>
</dbReference>
<feature type="compositionally biased region" description="Pro residues" evidence="2">
    <location>
        <begin position="607"/>
        <end position="619"/>
    </location>
</feature>
<evidence type="ECO:0000259" key="3">
    <source>
        <dbReference type="SMART" id="SM00842"/>
    </source>
</evidence>
<protein>
    <submittedName>
        <fullName evidence="4">Cell division protein FtsA</fullName>
    </submittedName>
</protein>
<sequence length="733" mass="79305">MRLKEGRGTVMPKRRRKRKAMPEDAIFVLDIGTRTIIGLVGIQQGQSFVIRAAEVLVHESRAMMDGQIHDIAKVASGVSAVREALEQKTGFSLDKVSIAAAGRVLKTCRVKVERELEEGREIDSHLVSAMEMEAIQKAQLQIDGAPDKQETDQYYCVGHSVVSYYLNDYAISSLTGHKGQKAGVEVIATFLPQMVVESLYTVMERAGLEVTYLTLEPIAALNVAIPKELRLLNLALVDVGAGTSDIAVTKSGTIVAYDMAPVAGDEITEAIAQNFLVDFNTAESIKLALSAGETDIRFTDVLDNQVTIKPEDVENAIRPVVAQLAETISQRILVCNGGKAPNAVFLVGGGSQTPGLCEAVAEKIGLPRERVAVRNRSIAKNIVIEGEMPSGPESITPLGILVTTGLHRGTDFYTVSVNGQSVKVFNSQRVRVADVLALAGFNPEQLICKSGKRLRFFLNGESRTLAGGIGKPALIMVNDVQESLTAVVSPGDSLTVIPAERGKDAQAVCADLLGDFPPVTLRINDETHFIPQSIRINGQPVDAGTLIKDGDRVDISMDYTVSDIAGKFEIDLEQFTLEVDGKVVDGSYRLRGGETLVCRLKAAADPEPVPEPEPVFGPEPEPEPEPVFEPEPEPEPEPVVAATSARDTTDFSEASYLHTRPAVSGEGISVIVNGQRIQLPIKQGRAIFVDVFNHIDLDLSRQKGTIVLKLNGRDAGYTDVIREGDVIEIYWRE</sequence>
<dbReference type="EMBL" id="FQZP01000007">
    <property type="protein sequence ID" value="SHI72069.1"/>
    <property type="molecule type" value="Genomic_DNA"/>
</dbReference>
<dbReference type="InterPro" id="IPR043129">
    <property type="entry name" value="ATPase_NBD"/>
</dbReference>
<dbReference type="Pfam" id="PF14450">
    <property type="entry name" value="FtsA"/>
    <property type="match status" value="1"/>
</dbReference>
<keyword evidence="5" id="KW-1185">Reference proteome</keyword>
<accession>A0A1M6DGA4</accession>
<evidence type="ECO:0000313" key="5">
    <source>
        <dbReference type="Proteomes" id="UP000324781"/>
    </source>
</evidence>
<organism evidence="4 5">
    <name type="scientific">Thermoclostridium caenicola</name>
    <dbReference type="NCBI Taxonomy" id="659425"/>
    <lineage>
        <taxon>Bacteria</taxon>
        <taxon>Bacillati</taxon>
        <taxon>Bacillota</taxon>
        <taxon>Clostridia</taxon>
        <taxon>Eubacteriales</taxon>
        <taxon>Oscillospiraceae</taxon>
        <taxon>Thermoclostridium</taxon>
    </lineage>
</organism>
<feature type="domain" description="SHS2" evidence="3">
    <location>
        <begin position="26"/>
        <end position="224"/>
    </location>
</feature>
<dbReference type="InterPro" id="IPR050696">
    <property type="entry name" value="FtsA/MreB"/>
</dbReference>
<dbReference type="AlphaFoldDB" id="A0A1M6DGA4"/>
<evidence type="ECO:0000256" key="1">
    <source>
        <dbReference type="PROSITE-ProRule" id="PRU00182"/>
    </source>
</evidence>
<dbReference type="Gene3D" id="3.30.420.40">
    <property type="match status" value="2"/>
</dbReference>
<dbReference type="PANTHER" id="PTHR32432:SF3">
    <property type="entry name" value="ETHANOLAMINE UTILIZATION PROTEIN EUTJ"/>
    <property type="match status" value="1"/>
</dbReference>
<dbReference type="SUPFAM" id="SSF53067">
    <property type="entry name" value="Actin-like ATPase domain"/>
    <property type="match status" value="2"/>
</dbReference>
<dbReference type="PROSITE" id="PS50889">
    <property type="entry name" value="S4"/>
    <property type="match status" value="1"/>
</dbReference>
<keyword evidence="4" id="KW-0132">Cell division</keyword>
<reference evidence="4 5" key="1">
    <citation type="submission" date="2016-11" db="EMBL/GenBank/DDBJ databases">
        <authorList>
            <person name="Varghese N."/>
            <person name="Submissions S."/>
        </authorList>
    </citation>
    <scope>NUCLEOTIDE SEQUENCE [LARGE SCALE GENOMIC DNA]</scope>
    <source>
        <strain evidence="4 5">DSM 19027</strain>
    </source>
</reference>
<evidence type="ECO:0000313" key="4">
    <source>
        <dbReference type="EMBL" id="SHI72069.1"/>
    </source>
</evidence>
<feature type="region of interest" description="Disordered" evidence="2">
    <location>
        <begin position="604"/>
        <end position="638"/>
    </location>
</feature>
<dbReference type="GO" id="GO:0051301">
    <property type="term" value="P:cell division"/>
    <property type="evidence" value="ECO:0007669"/>
    <property type="project" value="UniProtKB-KW"/>
</dbReference>
<dbReference type="CDD" id="cd24004">
    <property type="entry name" value="ASKHA_NBD_PilM-like"/>
    <property type="match status" value="1"/>
</dbReference>
<name>A0A1M6DGA4_9FIRM</name>
<dbReference type="GO" id="GO:0003723">
    <property type="term" value="F:RNA binding"/>
    <property type="evidence" value="ECO:0007669"/>
    <property type="project" value="UniProtKB-KW"/>
</dbReference>
<evidence type="ECO:0000256" key="2">
    <source>
        <dbReference type="SAM" id="MobiDB-lite"/>
    </source>
</evidence>